<evidence type="ECO:0008006" key="3">
    <source>
        <dbReference type="Google" id="ProtNLM"/>
    </source>
</evidence>
<organism evidence="1 2">
    <name type="scientific">Tectimicrobiota bacterium</name>
    <dbReference type="NCBI Taxonomy" id="2528274"/>
    <lineage>
        <taxon>Bacteria</taxon>
        <taxon>Pseudomonadati</taxon>
        <taxon>Nitrospinota/Tectimicrobiota group</taxon>
        <taxon>Candidatus Tectimicrobiota</taxon>
    </lineage>
</organism>
<dbReference type="Proteomes" id="UP000769766">
    <property type="component" value="Unassembled WGS sequence"/>
</dbReference>
<gene>
    <name evidence="1" type="ORF">HYY20_09430</name>
</gene>
<name>A0A932CPF7_UNCTE</name>
<dbReference type="AlphaFoldDB" id="A0A932CPF7"/>
<dbReference type="EMBL" id="JACPRF010000283">
    <property type="protein sequence ID" value="MBI2877088.1"/>
    <property type="molecule type" value="Genomic_DNA"/>
</dbReference>
<accession>A0A932CPF7</accession>
<evidence type="ECO:0000313" key="2">
    <source>
        <dbReference type="Proteomes" id="UP000769766"/>
    </source>
</evidence>
<reference evidence="1" key="1">
    <citation type="submission" date="2020-07" db="EMBL/GenBank/DDBJ databases">
        <title>Huge and variable diversity of episymbiotic CPR bacteria and DPANN archaea in groundwater ecosystems.</title>
        <authorList>
            <person name="He C.Y."/>
            <person name="Keren R."/>
            <person name="Whittaker M."/>
            <person name="Farag I.F."/>
            <person name="Doudna J."/>
            <person name="Cate J.H.D."/>
            <person name="Banfield J.F."/>
        </authorList>
    </citation>
    <scope>NUCLEOTIDE SEQUENCE</scope>
    <source>
        <strain evidence="1">NC_groundwater_672_Ag_B-0.1um_62_36</strain>
    </source>
</reference>
<protein>
    <recommendedName>
        <fullName evidence="3">Flagellar protein FlgN</fullName>
    </recommendedName>
</protein>
<sequence>MGIRLLSLLEEELGLYRQLLELAREIREQGEGGRETFNLEVLERLTQYQEQREDLFARIDSIQEVVVREGEEIETASLPQELQEKIRAVSHQVATMIRDLLEVDRTLQQRLIGWQAGLLDELKRLQEGKRVPAAYQPSGELPPRFFDRKI</sequence>
<evidence type="ECO:0000313" key="1">
    <source>
        <dbReference type="EMBL" id="MBI2877088.1"/>
    </source>
</evidence>
<proteinExistence type="predicted"/>
<comment type="caution">
    <text evidence="1">The sequence shown here is derived from an EMBL/GenBank/DDBJ whole genome shotgun (WGS) entry which is preliminary data.</text>
</comment>